<dbReference type="AlphaFoldDB" id="A0A2Z2KLT0"/>
<sequence length="104" mass="11957">MDIPVIHLKTGNADVINSKEVLFIHAAERLTLIHTKDQVYRPAVTLKDFAEVLLSEGFESLEKSNLTNINLVQYYDKISNEAYFDKTKEGKSVRVSRRNRSKMD</sequence>
<dbReference type="Pfam" id="PF04397">
    <property type="entry name" value="LytTR"/>
    <property type="match status" value="1"/>
</dbReference>
<dbReference type="Proteomes" id="UP000249890">
    <property type="component" value="Chromosome"/>
</dbReference>
<evidence type="ECO:0000313" key="2">
    <source>
        <dbReference type="EMBL" id="ASA22052.1"/>
    </source>
</evidence>
<gene>
    <name evidence="2" type="ORF">B9T62_15470</name>
</gene>
<feature type="domain" description="HTH LytTR-type" evidence="1">
    <location>
        <begin position="11"/>
        <end position="104"/>
    </location>
</feature>
<proteinExistence type="predicted"/>
<dbReference type="SMART" id="SM00850">
    <property type="entry name" value="LytTR"/>
    <property type="match status" value="1"/>
</dbReference>
<dbReference type="InterPro" id="IPR007492">
    <property type="entry name" value="LytTR_DNA-bd_dom"/>
</dbReference>
<dbReference type="GO" id="GO:0003677">
    <property type="term" value="F:DNA binding"/>
    <property type="evidence" value="ECO:0007669"/>
    <property type="project" value="InterPro"/>
</dbReference>
<dbReference type="OrthoDB" id="2080915at2"/>
<protein>
    <recommendedName>
        <fullName evidence="1">HTH LytTR-type domain-containing protein</fullName>
    </recommendedName>
</protein>
<accession>A0A2Z2KLT0</accession>
<evidence type="ECO:0000313" key="3">
    <source>
        <dbReference type="Proteomes" id="UP000249890"/>
    </source>
</evidence>
<keyword evidence="3" id="KW-1185">Reference proteome</keyword>
<name>A0A2Z2KLT0_9BACL</name>
<dbReference type="EMBL" id="CP021780">
    <property type="protein sequence ID" value="ASA22052.1"/>
    <property type="molecule type" value="Genomic_DNA"/>
</dbReference>
<dbReference type="RefSeq" id="WP_087916057.1">
    <property type="nucleotide sequence ID" value="NZ_CP021780.1"/>
</dbReference>
<evidence type="ECO:0000259" key="1">
    <source>
        <dbReference type="SMART" id="SM00850"/>
    </source>
</evidence>
<dbReference type="KEGG" id="pdh:B9T62_15470"/>
<reference evidence="2 3" key="1">
    <citation type="submission" date="2017-06" db="EMBL/GenBank/DDBJ databases">
        <title>Complete genome sequence of Paenibacillus donghaensis KCTC 13049T isolated from East Sea sediment, South Korea.</title>
        <authorList>
            <person name="Jung B.K."/>
            <person name="Hong S.-J."/>
            <person name="Shin J.-H."/>
        </authorList>
    </citation>
    <scope>NUCLEOTIDE SEQUENCE [LARGE SCALE GENOMIC DNA]</scope>
    <source>
        <strain evidence="2 3">KCTC 13049</strain>
    </source>
</reference>
<organism evidence="2 3">
    <name type="scientific">Paenibacillus donghaensis</name>
    <dbReference type="NCBI Taxonomy" id="414771"/>
    <lineage>
        <taxon>Bacteria</taxon>
        <taxon>Bacillati</taxon>
        <taxon>Bacillota</taxon>
        <taxon>Bacilli</taxon>
        <taxon>Bacillales</taxon>
        <taxon>Paenibacillaceae</taxon>
        <taxon>Paenibacillus</taxon>
    </lineage>
</organism>
<dbReference type="Gene3D" id="2.40.50.1020">
    <property type="entry name" value="LytTr DNA-binding domain"/>
    <property type="match status" value="1"/>
</dbReference>